<evidence type="ECO:0000256" key="1">
    <source>
        <dbReference type="SAM" id="Phobius"/>
    </source>
</evidence>
<keyword evidence="1" id="KW-0812">Transmembrane</keyword>
<evidence type="ECO:0000313" key="3">
    <source>
        <dbReference type="Proteomes" id="UP000034684"/>
    </source>
</evidence>
<sequence length="62" mass="6773">MKNILQSLSMPLVVVAALNWALTGLFRFDFVGVVLGRWPAVEMVVYVLVLVAAAQSLVKSLK</sequence>
<protein>
    <recommendedName>
        <fullName evidence="4">DUF378 domain-containing protein</fullName>
    </recommendedName>
</protein>
<keyword evidence="1" id="KW-0472">Membrane</keyword>
<dbReference type="Proteomes" id="UP000034684">
    <property type="component" value="Unassembled WGS sequence"/>
</dbReference>
<dbReference type="InterPro" id="IPR007211">
    <property type="entry name" value="DUF378"/>
</dbReference>
<dbReference type="PANTHER" id="PTHR37304:SF1">
    <property type="entry name" value="MEMBRANE PROTEIN"/>
    <property type="match status" value="1"/>
</dbReference>
<feature type="transmembrane region" description="Helical" evidence="1">
    <location>
        <begin position="38"/>
        <end position="58"/>
    </location>
</feature>
<name>A0A0G1RIT4_UNCKA</name>
<dbReference type="EMBL" id="LCNN01000018">
    <property type="protein sequence ID" value="KKU57204.1"/>
    <property type="molecule type" value="Genomic_DNA"/>
</dbReference>
<evidence type="ECO:0008006" key="4">
    <source>
        <dbReference type="Google" id="ProtNLM"/>
    </source>
</evidence>
<gene>
    <name evidence="2" type="ORF">UX79_C0018G0002</name>
</gene>
<reference evidence="2 3" key="1">
    <citation type="journal article" date="2015" name="Nature">
        <title>rRNA introns, odd ribosomes, and small enigmatic genomes across a large radiation of phyla.</title>
        <authorList>
            <person name="Brown C.T."/>
            <person name="Hug L.A."/>
            <person name="Thomas B.C."/>
            <person name="Sharon I."/>
            <person name="Castelle C.J."/>
            <person name="Singh A."/>
            <person name="Wilkins M.J."/>
            <person name="Williams K.H."/>
            <person name="Banfield J.F."/>
        </authorList>
    </citation>
    <scope>NUCLEOTIDE SEQUENCE [LARGE SCALE GENOMIC DNA]</scope>
</reference>
<dbReference type="PANTHER" id="PTHR37304">
    <property type="entry name" value="MEMBRANE PROTEIN-RELATED"/>
    <property type="match status" value="1"/>
</dbReference>
<feature type="transmembrane region" description="Helical" evidence="1">
    <location>
        <begin position="7"/>
        <end position="26"/>
    </location>
</feature>
<dbReference type="Pfam" id="PF04070">
    <property type="entry name" value="DUF378"/>
    <property type="match status" value="1"/>
</dbReference>
<evidence type="ECO:0000313" key="2">
    <source>
        <dbReference type="EMBL" id="KKU57204.1"/>
    </source>
</evidence>
<accession>A0A0G1RIT4</accession>
<keyword evidence="1" id="KW-1133">Transmembrane helix</keyword>
<proteinExistence type="predicted"/>
<comment type="caution">
    <text evidence="2">The sequence shown here is derived from an EMBL/GenBank/DDBJ whole genome shotgun (WGS) entry which is preliminary data.</text>
</comment>
<dbReference type="AlphaFoldDB" id="A0A0G1RIT4"/>
<organism evidence="2 3">
    <name type="scientific">candidate division WWE3 bacterium GW2011_GWB1_47_11</name>
    <dbReference type="NCBI Taxonomy" id="1619117"/>
    <lineage>
        <taxon>Bacteria</taxon>
        <taxon>Katanobacteria</taxon>
    </lineage>
</organism>